<accession>A0A5C6AVC7</accession>
<name>A0A5C6AVC7_9BACT</name>
<sequence length="57" mass="6788">MVTYPHTPFHDKLFSLFQKVSRLMTFPLVHPGDWGEDWSTYPGILDDWPPTYECEEE</sequence>
<dbReference type="EMBL" id="SJPM01000001">
    <property type="protein sequence ID" value="TWU03437.1"/>
    <property type="molecule type" value="Genomic_DNA"/>
</dbReference>
<evidence type="ECO:0000313" key="2">
    <source>
        <dbReference type="Proteomes" id="UP000316213"/>
    </source>
</evidence>
<organism evidence="1 2">
    <name type="scientific">Neorhodopirellula pilleata</name>
    <dbReference type="NCBI Taxonomy" id="2714738"/>
    <lineage>
        <taxon>Bacteria</taxon>
        <taxon>Pseudomonadati</taxon>
        <taxon>Planctomycetota</taxon>
        <taxon>Planctomycetia</taxon>
        <taxon>Pirellulales</taxon>
        <taxon>Pirellulaceae</taxon>
        <taxon>Neorhodopirellula</taxon>
    </lineage>
</organism>
<reference evidence="1 2" key="1">
    <citation type="submission" date="2019-02" db="EMBL/GenBank/DDBJ databases">
        <title>Deep-cultivation of Planctomycetes and their phenomic and genomic characterization uncovers novel biology.</title>
        <authorList>
            <person name="Wiegand S."/>
            <person name="Jogler M."/>
            <person name="Boedeker C."/>
            <person name="Pinto D."/>
            <person name="Vollmers J."/>
            <person name="Rivas-Marin E."/>
            <person name="Kohn T."/>
            <person name="Peeters S.H."/>
            <person name="Heuer A."/>
            <person name="Rast P."/>
            <person name="Oberbeckmann S."/>
            <person name="Bunk B."/>
            <person name="Jeske O."/>
            <person name="Meyerdierks A."/>
            <person name="Storesund J.E."/>
            <person name="Kallscheuer N."/>
            <person name="Luecker S."/>
            <person name="Lage O.M."/>
            <person name="Pohl T."/>
            <person name="Merkel B.J."/>
            <person name="Hornburger P."/>
            <person name="Mueller R.-W."/>
            <person name="Bruemmer F."/>
            <person name="Labrenz M."/>
            <person name="Spormann A.M."/>
            <person name="Op Den Camp H."/>
            <person name="Overmann J."/>
            <person name="Amann R."/>
            <person name="Jetten M.S.M."/>
            <person name="Mascher T."/>
            <person name="Medema M.H."/>
            <person name="Devos D.P."/>
            <person name="Kaster A.-K."/>
            <person name="Ovreas L."/>
            <person name="Rohde M."/>
            <person name="Galperin M.Y."/>
            <person name="Jogler C."/>
        </authorList>
    </citation>
    <scope>NUCLEOTIDE SEQUENCE [LARGE SCALE GENOMIC DNA]</scope>
    <source>
        <strain evidence="1 2">Pla100</strain>
    </source>
</reference>
<gene>
    <name evidence="1" type="ORF">Pla100_03580</name>
</gene>
<dbReference type="AlphaFoldDB" id="A0A5C6AVC7"/>
<comment type="caution">
    <text evidence="1">The sequence shown here is derived from an EMBL/GenBank/DDBJ whole genome shotgun (WGS) entry which is preliminary data.</text>
</comment>
<keyword evidence="2" id="KW-1185">Reference proteome</keyword>
<dbReference type="Proteomes" id="UP000316213">
    <property type="component" value="Unassembled WGS sequence"/>
</dbReference>
<evidence type="ECO:0000313" key="1">
    <source>
        <dbReference type="EMBL" id="TWU03437.1"/>
    </source>
</evidence>
<proteinExistence type="predicted"/>
<protein>
    <submittedName>
        <fullName evidence="1">Uncharacterized protein</fullName>
    </submittedName>
</protein>